<sequence>MVNENSSKDLICSSEMETNENRMKSFKDDGEAFAREIYSRPSLALVMVDVDLGIRILLRHNKISPLPFLLSTPRAQRQKTPHFFPPPPFAPSEESERGLKRKRTSFYRNLRPSLLSSFFKSISYSPPFFLFSTQVFIWALKNMETNGADKVTVSGVGEAECPETMVEIKIKTLDSQIYTLRVNKCMPVPALKDQIATVTGVLSEQQRLICRGKVLKDDQLLSAYHVEDGHTLHLVVRQPFHSSSSTTTGLMGSESTADHPVDPSNGHNRGNHVAHSLVVGTFNMADQRDGAMPDIGRQIVSAVLSSFGITNTEGVDLREHSMERLNRASSASGMSDSTQPPSEQTAPRAQSDSLHDAFRSPISVSVGSIPPTVIPDSLTTLFQYLSHLRHEFSAIGRNHNRDVGDVNIDGMEGGGHDGASRSGAGQGLPTPESLAGVMQSTRQMLVEQAAGCLSQLAGQLESHSSLTDPSARMDIQTNAIRSGVLLHNLGALLLELGRTIMTLRMGRTPAEAVVNAGPAVFISTSGPNPIMVQPLPFQPGTSFGAIPMGTPGHGISGGILGSGSGRLPRNIDIRIRRGSSISAASAGQGEQAGARQPPVQPDPAISAGPNLAHQPVSGASGSPSFPGESRVRIVPIRTVYAAVPAALSRPQSDSAGSAAGLFYPLLARFQHLSSGHANVTRGSQSSGESQPSGPETTQQQTTERAAHQQNLGSNGGAPRREGNGQTVINLSPTDGSSVVSDVNFSADTSGQHLQGDGPQNGQDSTTQITSRFDQLLRTIFPGEQINLSEVNLQARPTGPVMGQTGGNGSDGVASEASGVDMDPGTFFSGLVRQIMPFISQTTPAEVANASSVRAVTAHHNTESDPSTSQTEGETSTEVGNSRRRGDPPSSPSSKRQKTE</sequence>
<dbReference type="Proteomes" id="UP001234297">
    <property type="component" value="Chromosome 4"/>
</dbReference>
<organism evidence="1 2">
    <name type="scientific">Persea americana</name>
    <name type="common">Avocado</name>
    <dbReference type="NCBI Taxonomy" id="3435"/>
    <lineage>
        <taxon>Eukaryota</taxon>
        <taxon>Viridiplantae</taxon>
        <taxon>Streptophyta</taxon>
        <taxon>Embryophyta</taxon>
        <taxon>Tracheophyta</taxon>
        <taxon>Spermatophyta</taxon>
        <taxon>Magnoliopsida</taxon>
        <taxon>Magnoliidae</taxon>
        <taxon>Laurales</taxon>
        <taxon>Lauraceae</taxon>
        <taxon>Persea</taxon>
    </lineage>
</organism>
<keyword evidence="2" id="KW-1185">Reference proteome</keyword>
<gene>
    <name evidence="1" type="ORF">MRB53_013750</name>
</gene>
<evidence type="ECO:0000313" key="2">
    <source>
        <dbReference type="Proteomes" id="UP001234297"/>
    </source>
</evidence>
<comment type="caution">
    <text evidence="1">The sequence shown here is derived from an EMBL/GenBank/DDBJ whole genome shotgun (WGS) entry which is preliminary data.</text>
</comment>
<evidence type="ECO:0000313" key="1">
    <source>
        <dbReference type="EMBL" id="KAJ8617564.1"/>
    </source>
</evidence>
<accession>A0ACC2K9E2</accession>
<reference evidence="1 2" key="1">
    <citation type="journal article" date="2022" name="Hortic Res">
        <title>A haplotype resolved chromosomal level avocado genome allows analysis of novel avocado genes.</title>
        <authorList>
            <person name="Nath O."/>
            <person name="Fletcher S.J."/>
            <person name="Hayward A."/>
            <person name="Shaw L.M."/>
            <person name="Masouleh A.K."/>
            <person name="Furtado A."/>
            <person name="Henry R.J."/>
            <person name="Mitter N."/>
        </authorList>
    </citation>
    <scope>NUCLEOTIDE SEQUENCE [LARGE SCALE GENOMIC DNA]</scope>
    <source>
        <strain evidence="2">cv. Hass</strain>
    </source>
</reference>
<dbReference type="EMBL" id="CM056812">
    <property type="protein sequence ID" value="KAJ8617564.1"/>
    <property type="molecule type" value="Genomic_DNA"/>
</dbReference>
<protein>
    <submittedName>
        <fullName evidence="1">Uncharacterized protein</fullName>
    </submittedName>
</protein>
<name>A0ACC2K9E2_PERAE</name>
<proteinExistence type="predicted"/>